<organism evidence="2 3">
    <name type="scientific">Listeria fleischmannii</name>
    <dbReference type="NCBI Taxonomy" id="1069827"/>
    <lineage>
        <taxon>Bacteria</taxon>
        <taxon>Bacillati</taxon>
        <taxon>Bacillota</taxon>
        <taxon>Bacilli</taxon>
        <taxon>Bacillales</taxon>
        <taxon>Listeriaceae</taxon>
        <taxon>Listeria</taxon>
    </lineage>
</organism>
<dbReference type="PANTHER" id="PTHR23150:SF19">
    <property type="entry name" value="FORMYLGLYCINE-GENERATING ENZYME"/>
    <property type="match status" value="1"/>
</dbReference>
<proteinExistence type="predicted"/>
<dbReference type="EMBL" id="JAARPY010000001">
    <property type="protein sequence ID" value="MBC1397576.1"/>
    <property type="molecule type" value="Genomic_DNA"/>
</dbReference>
<dbReference type="InterPro" id="IPR042095">
    <property type="entry name" value="SUMF_sf"/>
</dbReference>
<comment type="caution">
    <text evidence="2">The sequence shown here is derived from an EMBL/GenBank/DDBJ whole genome shotgun (WGS) entry which is preliminary data.</text>
</comment>
<name>A0A841YBE5_9LIST</name>
<evidence type="ECO:0000313" key="3">
    <source>
        <dbReference type="Proteomes" id="UP000571128"/>
    </source>
</evidence>
<dbReference type="InterPro" id="IPR016187">
    <property type="entry name" value="CTDL_fold"/>
</dbReference>
<accession>A0A841YBE5</accession>
<dbReference type="Gene3D" id="3.90.1580.10">
    <property type="entry name" value="paralog of FGE (formylglycine-generating enzyme)"/>
    <property type="match status" value="1"/>
</dbReference>
<evidence type="ECO:0000313" key="2">
    <source>
        <dbReference type="EMBL" id="MBC1397576.1"/>
    </source>
</evidence>
<sequence length="285" mass="32887">MIFIPKGNYEIGTNSKEGFEFDLEGPKVQVKLPNFYIDETTVTNQEFQKFVTKTGYVSDAEKFGSSFVFHYFLDEETKAISEKVNQSGWWYEVAGANWKHPAGPNSSIKEKMDHPVVQVSRNDAIAFSQWAGKRLPTEAEWEIAAKGGTDRERYPWGEELLENEEYHCNIWQGNFPFENDGLDGYVDTAPVRTYEPNLYGCYQMIGNVWEWCLNPARINLSEFNSYTGKHFWKNYQMKDDQMYAIRGGSFLCHQSYCKRYRIAARNGNSGMSASNNLGFRCVQDD</sequence>
<evidence type="ECO:0000259" key="1">
    <source>
        <dbReference type="Pfam" id="PF03781"/>
    </source>
</evidence>
<dbReference type="Pfam" id="PF03781">
    <property type="entry name" value="FGE-sulfatase"/>
    <property type="match status" value="1"/>
</dbReference>
<gene>
    <name evidence="2" type="ORF">HB844_01620</name>
</gene>
<dbReference type="PANTHER" id="PTHR23150">
    <property type="entry name" value="SULFATASE MODIFYING FACTOR 1, 2"/>
    <property type="match status" value="1"/>
</dbReference>
<feature type="domain" description="Sulfatase-modifying factor enzyme-like" evidence="1">
    <location>
        <begin position="1"/>
        <end position="282"/>
    </location>
</feature>
<reference evidence="2 3" key="1">
    <citation type="submission" date="2020-03" db="EMBL/GenBank/DDBJ databases">
        <title>Soil Listeria distribution.</title>
        <authorList>
            <person name="Liao J."/>
            <person name="Wiedmann M."/>
        </authorList>
    </citation>
    <scope>NUCLEOTIDE SEQUENCE [LARGE SCALE GENOMIC DNA]</scope>
    <source>
        <strain evidence="2 3">FSL L7-1645</strain>
    </source>
</reference>
<dbReference type="Proteomes" id="UP000571128">
    <property type="component" value="Unassembled WGS sequence"/>
</dbReference>
<dbReference type="InterPro" id="IPR005532">
    <property type="entry name" value="SUMF_dom"/>
</dbReference>
<dbReference type="InterPro" id="IPR051043">
    <property type="entry name" value="Sulfatase_Mod_Factor_Kinase"/>
</dbReference>
<dbReference type="AlphaFoldDB" id="A0A841YBE5"/>
<dbReference type="GO" id="GO:0120147">
    <property type="term" value="F:formylglycine-generating oxidase activity"/>
    <property type="evidence" value="ECO:0007669"/>
    <property type="project" value="TreeGrafter"/>
</dbReference>
<dbReference type="SUPFAM" id="SSF56436">
    <property type="entry name" value="C-type lectin-like"/>
    <property type="match status" value="1"/>
</dbReference>
<protein>
    <submittedName>
        <fullName evidence="2">Formylglycine-generating enzyme family protein</fullName>
    </submittedName>
</protein>
<dbReference type="RefSeq" id="WP_007544191.1">
    <property type="nucleotide sequence ID" value="NZ_JAARPY010000001.1"/>
</dbReference>